<accession>A0ABQ4WQ50</accession>
<comment type="caution">
    <text evidence="1">The sequence shown here is derived from an EMBL/GenBank/DDBJ whole genome shotgun (WGS) entry which is preliminary data.</text>
</comment>
<dbReference type="Proteomes" id="UP001151760">
    <property type="component" value="Unassembled WGS sequence"/>
</dbReference>
<dbReference type="EMBL" id="BQNB010008840">
    <property type="protein sequence ID" value="GJS55010.1"/>
    <property type="molecule type" value="Genomic_DNA"/>
</dbReference>
<keyword evidence="2" id="KW-1185">Reference proteome</keyword>
<evidence type="ECO:0000313" key="2">
    <source>
        <dbReference type="Proteomes" id="UP001151760"/>
    </source>
</evidence>
<reference evidence="1" key="2">
    <citation type="submission" date="2022-01" db="EMBL/GenBank/DDBJ databases">
        <authorList>
            <person name="Yamashiro T."/>
            <person name="Shiraishi A."/>
            <person name="Satake H."/>
            <person name="Nakayama K."/>
        </authorList>
    </citation>
    <scope>NUCLEOTIDE SEQUENCE</scope>
</reference>
<gene>
    <name evidence="1" type="ORF">Tco_0628372</name>
</gene>
<sequence length="109" mass="12473">MDPPGGHHGATSQPKRSYDSVIIFFLAHPSIKMPRSLVKNCDSCQRKKKLQQRDEMPSKLPSKFVKSFDMWGIDLLMGPFPLHEEQVYSRGKVSVDYLSKWVEAKASHQ</sequence>
<reference evidence="1" key="1">
    <citation type="journal article" date="2022" name="Int. J. Mol. Sci.">
        <title>Draft Genome of Tanacetum Coccineum: Genomic Comparison of Closely Related Tanacetum-Family Plants.</title>
        <authorList>
            <person name="Yamashiro T."/>
            <person name="Shiraishi A."/>
            <person name="Nakayama K."/>
            <person name="Satake H."/>
        </authorList>
    </citation>
    <scope>NUCLEOTIDE SEQUENCE</scope>
</reference>
<protein>
    <recommendedName>
        <fullName evidence="3">Integrase zinc-binding domain-containing protein</fullName>
    </recommendedName>
</protein>
<proteinExistence type="predicted"/>
<organism evidence="1 2">
    <name type="scientific">Tanacetum coccineum</name>
    <dbReference type="NCBI Taxonomy" id="301880"/>
    <lineage>
        <taxon>Eukaryota</taxon>
        <taxon>Viridiplantae</taxon>
        <taxon>Streptophyta</taxon>
        <taxon>Embryophyta</taxon>
        <taxon>Tracheophyta</taxon>
        <taxon>Spermatophyta</taxon>
        <taxon>Magnoliopsida</taxon>
        <taxon>eudicotyledons</taxon>
        <taxon>Gunneridae</taxon>
        <taxon>Pentapetalae</taxon>
        <taxon>asterids</taxon>
        <taxon>campanulids</taxon>
        <taxon>Asterales</taxon>
        <taxon>Asteraceae</taxon>
        <taxon>Asteroideae</taxon>
        <taxon>Anthemideae</taxon>
        <taxon>Anthemidinae</taxon>
        <taxon>Tanacetum</taxon>
    </lineage>
</organism>
<dbReference type="InterPro" id="IPR052160">
    <property type="entry name" value="Gypsy_RT_Integrase-like"/>
</dbReference>
<dbReference type="PANTHER" id="PTHR47266">
    <property type="entry name" value="ENDONUCLEASE-RELATED"/>
    <property type="match status" value="1"/>
</dbReference>
<evidence type="ECO:0000313" key="1">
    <source>
        <dbReference type="EMBL" id="GJS55010.1"/>
    </source>
</evidence>
<evidence type="ECO:0008006" key="3">
    <source>
        <dbReference type="Google" id="ProtNLM"/>
    </source>
</evidence>
<name>A0ABQ4WQ50_9ASTR</name>